<dbReference type="EMBL" id="CP042469">
    <property type="protein sequence ID" value="QOX62841.1"/>
    <property type="molecule type" value="Genomic_DNA"/>
</dbReference>
<name>A0ACD1A972_9FIRM</name>
<evidence type="ECO:0000313" key="2">
    <source>
        <dbReference type="Proteomes" id="UP000594014"/>
    </source>
</evidence>
<evidence type="ECO:0000313" key="1">
    <source>
        <dbReference type="EMBL" id="QOX62841.1"/>
    </source>
</evidence>
<protein>
    <submittedName>
        <fullName evidence="1">Sugar ABC transporter permease</fullName>
    </submittedName>
</protein>
<reference evidence="1" key="1">
    <citation type="submission" date="2019-08" db="EMBL/GenBank/DDBJ databases">
        <title>Genome sequence of Clostridiales bacterium MT110.</title>
        <authorList>
            <person name="Cao J."/>
        </authorList>
    </citation>
    <scope>NUCLEOTIDE SEQUENCE</scope>
    <source>
        <strain evidence="1">MT110</strain>
    </source>
</reference>
<dbReference type="Proteomes" id="UP000594014">
    <property type="component" value="Chromosome"/>
</dbReference>
<gene>
    <name evidence="1" type="ORF">FRZ06_05515</name>
</gene>
<accession>A0ACD1A972</accession>
<sequence>MKKNTLWLYLFSAPLIIFFVVFLLAPVIIVFCSSFMEWKGFSGEISFIGFDNYIAAMKDAEFIVSFKHTIVWIILQSTVHVAIGVSFAIIISRKFKGWKVLRTAFMIPNMISASALGFIFLMIFNGQIGLVNSVLHKLHLDQFVRNWLFDPNTAFVTVTLTWLLFAGLIMLLVLTEIGTIPASLYEAADLDGASQWQKDLFVTLPQLRNVIGTCMIIAATSKLKEFELIYLTTKGGPGTETMSLPLYLYNTSIVQNNFGYSNMIGTVLIALGLVLIYIINKVFKIASDE</sequence>
<organism evidence="1 2">
    <name type="scientific">Anoxybacterium hadale</name>
    <dbReference type="NCBI Taxonomy" id="3408580"/>
    <lineage>
        <taxon>Bacteria</taxon>
        <taxon>Bacillati</taxon>
        <taxon>Bacillota</taxon>
        <taxon>Clostridia</taxon>
        <taxon>Peptostreptococcales</taxon>
        <taxon>Anaerovoracaceae</taxon>
        <taxon>Anoxybacterium</taxon>
    </lineage>
</organism>
<proteinExistence type="predicted"/>
<keyword evidence="2" id="KW-1185">Reference proteome</keyword>